<evidence type="ECO:0000256" key="2">
    <source>
        <dbReference type="SAM" id="Phobius"/>
    </source>
</evidence>
<dbReference type="PROSITE" id="PS50835">
    <property type="entry name" value="IG_LIKE"/>
    <property type="match status" value="2"/>
</dbReference>
<evidence type="ECO:0000313" key="5">
    <source>
        <dbReference type="Proteomes" id="UP000827986"/>
    </source>
</evidence>
<feature type="domain" description="Ig-like" evidence="3">
    <location>
        <begin position="71"/>
        <end position="197"/>
    </location>
</feature>
<dbReference type="SUPFAM" id="SSF48726">
    <property type="entry name" value="Immunoglobulin"/>
    <property type="match status" value="2"/>
</dbReference>
<evidence type="ECO:0000259" key="3">
    <source>
        <dbReference type="PROSITE" id="PS50835"/>
    </source>
</evidence>
<feature type="compositionally biased region" description="Pro residues" evidence="1">
    <location>
        <begin position="52"/>
        <end position="64"/>
    </location>
</feature>
<dbReference type="SMART" id="SM00406">
    <property type="entry name" value="IGv"/>
    <property type="match status" value="1"/>
</dbReference>
<dbReference type="EMBL" id="JAHDVG010000466">
    <property type="protein sequence ID" value="KAH1182732.1"/>
    <property type="molecule type" value="Genomic_DNA"/>
</dbReference>
<dbReference type="AlphaFoldDB" id="A0A9D3XN67"/>
<sequence length="362" mass="37386">MGSPDCPGGAPRCPPSAAAKGLQLPELCGFPDCFTTSFLFPSAAGNEAPPQSQLPPEAPLPGSPPGSTMRPQLLPLALALLAALPPGAQAGPEVTAEAGSSVSLPCNLTGPELSWRWVPRYPRCAGASGGIKTIYAVTAAGEHDAPEGKFQKRLRLLMGQGTRTSVLQLRNLHMNDSGAFFCASPRQDAPPISVTITPGCPAGASIEMIPQELVVEGASVSLSCSPCGAQGPTSPPAGGATWRLNGEPLPDPTAPRILRAKVTIEGFSSRWEGLWSCHLPGDPPRSGGYCLERHPGAHGTQESPPPGPTPVSPGLAPGSGRGVTVLALRWGLALLFLSASLGAVGYVHWRTRARPASRPQRD</sequence>
<comment type="caution">
    <text evidence="4">The sequence shown here is derived from an EMBL/GenBank/DDBJ whole genome shotgun (WGS) entry which is preliminary data.</text>
</comment>
<feature type="transmembrane region" description="Helical" evidence="2">
    <location>
        <begin position="327"/>
        <end position="349"/>
    </location>
</feature>
<evidence type="ECO:0000256" key="1">
    <source>
        <dbReference type="SAM" id="MobiDB-lite"/>
    </source>
</evidence>
<dbReference type="Gene3D" id="2.60.40.10">
    <property type="entry name" value="Immunoglobulins"/>
    <property type="match status" value="1"/>
</dbReference>
<accession>A0A9D3XN67</accession>
<dbReference type="InterPro" id="IPR048308">
    <property type="entry name" value="G6B_V-set"/>
</dbReference>
<reference evidence="4" key="1">
    <citation type="submission" date="2021-09" db="EMBL/GenBank/DDBJ databases">
        <title>The genome of Mauremys mutica provides insights into the evolution of semi-aquatic lifestyle.</title>
        <authorList>
            <person name="Gong S."/>
            <person name="Gao Y."/>
        </authorList>
    </citation>
    <scope>NUCLEOTIDE SEQUENCE</scope>
    <source>
        <strain evidence="4">MM-2020</strain>
        <tissue evidence="4">Muscle</tissue>
    </source>
</reference>
<dbReference type="InterPro" id="IPR007110">
    <property type="entry name" value="Ig-like_dom"/>
</dbReference>
<evidence type="ECO:0000313" key="4">
    <source>
        <dbReference type="EMBL" id="KAH1182732.1"/>
    </source>
</evidence>
<dbReference type="InterPro" id="IPR013783">
    <property type="entry name" value="Ig-like_fold"/>
</dbReference>
<protein>
    <recommendedName>
        <fullName evidence="3">Ig-like domain-containing protein</fullName>
    </recommendedName>
</protein>
<name>A0A9D3XN67_9SAUR</name>
<feature type="region of interest" description="Disordered" evidence="1">
    <location>
        <begin position="288"/>
        <end position="316"/>
    </location>
</feature>
<dbReference type="SMART" id="SM00409">
    <property type="entry name" value="IG"/>
    <property type="match status" value="2"/>
</dbReference>
<proteinExistence type="predicted"/>
<keyword evidence="2" id="KW-0472">Membrane</keyword>
<dbReference type="InterPro" id="IPR013106">
    <property type="entry name" value="Ig_V-set"/>
</dbReference>
<keyword evidence="5" id="KW-1185">Reference proteome</keyword>
<dbReference type="InterPro" id="IPR003599">
    <property type="entry name" value="Ig_sub"/>
</dbReference>
<keyword evidence="2" id="KW-0812">Transmembrane</keyword>
<gene>
    <name evidence="4" type="ORF">KIL84_004224</name>
</gene>
<feature type="region of interest" description="Disordered" evidence="1">
    <location>
        <begin position="44"/>
        <end position="69"/>
    </location>
</feature>
<dbReference type="Pfam" id="PF15096">
    <property type="entry name" value="G6B"/>
    <property type="match status" value="1"/>
</dbReference>
<feature type="domain" description="Ig-like" evidence="3">
    <location>
        <begin position="201"/>
        <end position="277"/>
    </location>
</feature>
<keyword evidence="2" id="KW-1133">Transmembrane helix</keyword>
<organism evidence="4 5">
    <name type="scientific">Mauremys mutica</name>
    <name type="common">yellowpond turtle</name>
    <dbReference type="NCBI Taxonomy" id="74926"/>
    <lineage>
        <taxon>Eukaryota</taxon>
        <taxon>Metazoa</taxon>
        <taxon>Chordata</taxon>
        <taxon>Craniata</taxon>
        <taxon>Vertebrata</taxon>
        <taxon>Euteleostomi</taxon>
        <taxon>Archelosauria</taxon>
        <taxon>Testudinata</taxon>
        <taxon>Testudines</taxon>
        <taxon>Cryptodira</taxon>
        <taxon>Durocryptodira</taxon>
        <taxon>Testudinoidea</taxon>
        <taxon>Geoemydidae</taxon>
        <taxon>Geoemydinae</taxon>
        <taxon>Mauremys</taxon>
    </lineage>
</organism>
<dbReference type="InterPro" id="IPR036179">
    <property type="entry name" value="Ig-like_dom_sf"/>
</dbReference>
<dbReference type="Proteomes" id="UP000827986">
    <property type="component" value="Unassembled WGS sequence"/>
</dbReference>